<dbReference type="Proteomes" id="UP000030960">
    <property type="component" value="Unassembled WGS sequence"/>
</dbReference>
<keyword evidence="2" id="KW-1185">Reference proteome</keyword>
<dbReference type="RefSeq" id="WP_043138867.1">
    <property type="nucleotide sequence ID" value="NZ_JSUQ01000004.1"/>
</dbReference>
<accession>A0A0B3S1A3</accession>
<comment type="caution">
    <text evidence="1">The sequence shown here is derived from an EMBL/GenBank/DDBJ whole genome shotgun (WGS) entry which is preliminary data.</text>
</comment>
<protein>
    <submittedName>
        <fullName evidence="1">Uncharacterized protein</fullName>
    </submittedName>
</protein>
<evidence type="ECO:0000313" key="2">
    <source>
        <dbReference type="Proteomes" id="UP000030960"/>
    </source>
</evidence>
<dbReference type="OrthoDB" id="9905658at2"/>
<organism evidence="1 2">
    <name type="scientific">Mameliella alba</name>
    <dbReference type="NCBI Taxonomy" id="561184"/>
    <lineage>
        <taxon>Bacteria</taxon>
        <taxon>Pseudomonadati</taxon>
        <taxon>Pseudomonadota</taxon>
        <taxon>Alphaproteobacteria</taxon>
        <taxon>Rhodobacterales</taxon>
        <taxon>Roseobacteraceae</taxon>
        <taxon>Mameliella</taxon>
    </lineage>
</organism>
<proteinExistence type="predicted"/>
<sequence length="72" mass="8304">MNHDQTRATAKLRDQLQETLRDRNAFHGKPTQRLAAQIAAQLIDQERQSPWALCQTIEQIDALRRRLVAAKV</sequence>
<dbReference type="AlphaFoldDB" id="A0A0B3S1A3"/>
<name>A0A0B3S1A3_9RHOB</name>
<dbReference type="EMBL" id="JSUQ01000004">
    <property type="protein sequence ID" value="KHQ54107.1"/>
    <property type="molecule type" value="Genomic_DNA"/>
</dbReference>
<gene>
    <name evidence="1" type="ORF">OA50_01335</name>
</gene>
<evidence type="ECO:0000313" key="1">
    <source>
        <dbReference type="EMBL" id="KHQ54107.1"/>
    </source>
</evidence>
<reference evidence="1 2" key="1">
    <citation type="submission" date="2014-10" db="EMBL/GenBank/DDBJ databases">
        <title>Genome sequence of Ponticoccus sp. strain UMTAT08 isolated from clonal culture of toxic dinoflagellate Alexandrium tamiyavanichii.</title>
        <authorList>
            <person name="Gan H.Y."/>
            <person name="Muhd D.-D."/>
            <person name="Mohd Noor M.E."/>
            <person name="Yeong Y.S."/>
            <person name="Usup G."/>
        </authorList>
    </citation>
    <scope>NUCLEOTIDE SEQUENCE [LARGE SCALE GENOMIC DNA]</scope>
    <source>
        <strain evidence="1 2">UMTAT08</strain>
    </source>
</reference>